<evidence type="ECO:0008006" key="3">
    <source>
        <dbReference type="Google" id="ProtNLM"/>
    </source>
</evidence>
<reference evidence="1" key="2">
    <citation type="submission" date="2021-12" db="EMBL/GenBank/DDBJ databases">
        <title>Resequencing data analysis of finger millet.</title>
        <authorList>
            <person name="Hatakeyama M."/>
            <person name="Aluri S."/>
            <person name="Balachadran M.T."/>
            <person name="Sivarajan S.R."/>
            <person name="Poveda L."/>
            <person name="Shimizu-Inatsugi R."/>
            <person name="Schlapbach R."/>
            <person name="Sreeman S.M."/>
            <person name="Shimizu K.K."/>
        </authorList>
    </citation>
    <scope>NUCLEOTIDE SEQUENCE</scope>
</reference>
<dbReference type="PANTHER" id="PTHR46644">
    <property type="entry name" value="DNA REPAIR PROTEIN XRCC2"/>
    <property type="match status" value="1"/>
</dbReference>
<dbReference type="EMBL" id="BQKI01000004">
    <property type="protein sequence ID" value="GJM92432.1"/>
    <property type="molecule type" value="Genomic_DNA"/>
</dbReference>
<name>A0AAV5C2H8_ELECO</name>
<dbReference type="InterPro" id="IPR030547">
    <property type="entry name" value="XRCC2"/>
</dbReference>
<dbReference type="SUPFAM" id="SSF52540">
    <property type="entry name" value="P-loop containing nucleoside triphosphate hydrolases"/>
    <property type="match status" value="1"/>
</dbReference>
<dbReference type="GO" id="GO:0000724">
    <property type="term" value="P:double-strand break repair via homologous recombination"/>
    <property type="evidence" value="ECO:0007669"/>
    <property type="project" value="InterPro"/>
</dbReference>
<gene>
    <name evidence="1" type="primary">ga08906</name>
    <name evidence="1" type="ORF">PR202_ga08906</name>
</gene>
<evidence type="ECO:0000313" key="2">
    <source>
        <dbReference type="Proteomes" id="UP001054889"/>
    </source>
</evidence>
<dbReference type="PANTHER" id="PTHR46644:SF2">
    <property type="entry name" value="DNA REPAIR PROTEIN XRCC2"/>
    <property type="match status" value="1"/>
</dbReference>
<organism evidence="1 2">
    <name type="scientific">Eleusine coracana subsp. coracana</name>
    <dbReference type="NCBI Taxonomy" id="191504"/>
    <lineage>
        <taxon>Eukaryota</taxon>
        <taxon>Viridiplantae</taxon>
        <taxon>Streptophyta</taxon>
        <taxon>Embryophyta</taxon>
        <taxon>Tracheophyta</taxon>
        <taxon>Spermatophyta</taxon>
        <taxon>Magnoliopsida</taxon>
        <taxon>Liliopsida</taxon>
        <taxon>Poales</taxon>
        <taxon>Poaceae</taxon>
        <taxon>PACMAD clade</taxon>
        <taxon>Chloridoideae</taxon>
        <taxon>Cynodonteae</taxon>
        <taxon>Eleusininae</taxon>
        <taxon>Eleusine</taxon>
    </lineage>
</organism>
<reference evidence="1" key="1">
    <citation type="journal article" date="2018" name="DNA Res.">
        <title>Multiple hybrid de novo genome assembly of finger millet, an orphan allotetraploid crop.</title>
        <authorList>
            <person name="Hatakeyama M."/>
            <person name="Aluri S."/>
            <person name="Balachadran M.T."/>
            <person name="Sivarajan S.R."/>
            <person name="Patrignani A."/>
            <person name="Gruter S."/>
            <person name="Poveda L."/>
            <person name="Shimizu-Inatsugi R."/>
            <person name="Baeten J."/>
            <person name="Francoijs K.J."/>
            <person name="Nataraja K.N."/>
            <person name="Reddy Y.A.N."/>
            <person name="Phadnis S."/>
            <person name="Ravikumar R.L."/>
            <person name="Schlapbach R."/>
            <person name="Sreeman S.M."/>
            <person name="Shimizu K.K."/>
        </authorList>
    </citation>
    <scope>NUCLEOTIDE SEQUENCE</scope>
</reference>
<accession>A0AAV5C2H8</accession>
<proteinExistence type="predicted"/>
<dbReference type="InterPro" id="IPR027417">
    <property type="entry name" value="P-loop_NTPase"/>
</dbReference>
<sequence length="169" mass="18358">MAAEVVEDPRAWLAVDETAATFLSRLLTTRPPIVLPPPLHRAPLRPGNVVEIAGPSNSGKSQLLLVTIGSQLRDGVLDASVYFLMIDRKSLQSIAVTVVQDIRKVLQLQPALVMVTKSPIYGEGTTTVNDFNRFPSLVTECVPTFCIMAPHGCESGLTMTKVPYLVDLM</sequence>
<evidence type="ECO:0000313" key="1">
    <source>
        <dbReference type="EMBL" id="GJM92432.1"/>
    </source>
</evidence>
<keyword evidence="2" id="KW-1185">Reference proteome</keyword>
<dbReference type="Proteomes" id="UP001054889">
    <property type="component" value="Unassembled WGS sequence"/>
</dbReference>
<comment type="caution">
    <text evidence="1">The sequence shown here is derived from an EMBL/GenBank/DDBJ whole genome shotgun (WGS) entry which is preliminary data.</text>
</comment>
<dbReference type="GO" id="GO:0005657">
    <property type="term" value="C:replication fork"/>
    <property type="evidence" value="ECO:0007669"/>
    <property type="project" value="InterPro"/>
</dbReference>
<protein>
    <recommendedName>
        <fullName evidence="3">RecA family profile 1 domain-containing protein</fullName>
    </recommendedName>
</protein>
<dbReference type="GO" id="GO:0033063">
    <property type="term" value="C:Rad51B-Rad51C-Rad51D-XRCC2 complex"/>
    <property type="evidence" value="ECO:0007669"/>
    <property type="project" value="InterPro"/>
</dbReference>
<dbReference type="AlphaFoldDB" id="A0AAV5C2H8"/>